<reference evidence="4" key="1">
    <citation type="journal article" date="2019" name="Int. J. Syst. Evol. Microbiol.">
        <title>The Global Catalogue of Microorganisms (GCM) 10K type strain sequencing project: providing services to taxonomists for standard genome sequencing and annotation.</title>
        <authorList>
            <consortium name="The Broad Institute Genomics Platform"/>
            <consortium name="The Broad Institute Genome Sequencing Center for Infectious Disease"/>
            <person name="Wu L."/>
            <person name="Ma J."/>
        </authorList>
    </citation>
    <scope>NUCLEOTIDE SEQUENCE [LARGE SCALE GENOMIC DNA]</scope>
    <source>
        <strain evidence="4">CCUG 58127</strain>
    </source>
</reference>
<keyword evidence="4" id="KW-1185">Reference proteome</keyword>
<evidence type="ECO:0000313" key="4">
    <source>
        <dbReference type="Proteomes" id="UP001596298"/>
    </source>
</evidence>
<comment type="caution">
    <text evidence="3">The sequence shown here is derived from an EMBL/GenBank/DDBJ whole genome shotgun (WGS) entry which is preliminary data.</text>
</comment>
<keyword evidence="2" id="KW-0812">Transmembrane</keyword>
<gene>
    <name evidence="3" type="ORF">ACFQDH_01255</name>
</gene>
<dbReference type="Proteomes" id="UP001596298">
    <property type="component" value="Unassembled WGS sequence"/>
</dbReference>
<evidence type="ECO:0000256" key="2">
    <source>
        <dbReference type="SAM" id="Phobius"/>
    </source>
</evidence>
<protein>
    <recommendedName>
        <fullName evidence="5">Serine/threonine protein kinase</fullName>
    </recommendedName>
</protein>
<dbReference type="EMBL" id="JBHSWH010000001">
    <property type="protein sequence ID" value="MFC6703930.1"/>
    <property type="molecule type" value="Genomic_DNA"/>
</dbReference>
<dbReference type="RefSeq" id="WP_382397711.1">
    <property type="nucleotide sequence ID" value="NZ_JBHSWH010000001.1"/>
</dbReference>
<sequence>MTQQLAGGTAPDTERFDRPVAGPTRPDPTERLDAAPGGHVVRPADHSERPVPSMAPGRFVPPPDPRIGQSARTGTLTAVVAALAGISAVLPTVGITLLVLWAVAARWSDKTITSMVLRRYSSGPRKSDTFVAAVTSPWHGVVAALATLLTVLIPAFVGGCTAAAVALIYSMAENDSVYLGRPLPVAIGVLIGALVMWWGPGGIPLRRGSRSIVRGVVRGQPLTRIIIGLCIVIAVLGAVFALTHLSSGASWWPIPSSSSLKLQLGN</sequence>
<feature type="region of interest" description="Disordered" evidence="1">
    <location>
        <begin position="1"/>
        <end position="68"/>
    </location>
</feature>
<feature type="transmembrane region" description="Helical" evidence="2">
    <location>
        <begin position="183"/>
        <end position="205"/>
    </location>
</feature>
<name>A0ABW2AAP7_9MICO</name>
<organism evidence="3 4">
    <name type="scientific">Flexivirga alba</name>
    <dbReference type="NCBI Taxonomy" id="702742"/>
    <lineage>
        <taxon>Bacteria</taxon>
        <taxon>Bacillati</taxon>
        <taxon>Actinomycetota</taxon>
        <taxon>Actinomycetes</taxon>
        <taxon>Micrococcales</taxon>
        <taxon>Dermacoccaceae</taxon>
        <taxon>Flexivirga</taxon>
    </lineage>
</organism>
<feature type="transmembrane region" description="Helical" evidence="2">
    <location>
        <begin position="225"/>
        <end position="245"/>
    </location>
</feature>
<evidence type="ECO:0000313" key="3">
    <source>
        <dbReference type="EMBL" id="MFC6703930.1"/>
    </source>
</evidence>
<feature type="transmembrane region" description="Helical" evidence="2">
    <location>
        <begin position="141"/>
        <end position="171"/>
    </location>
</feature>
<keyword evidence="2" id="KW-1133">Transmembrane helix</keyword>
<evidence type="ECO:0008006" key="5">
    <source>
        <dbReference type="Google" id="ProtNLM"/>
    </source>
</evidence>
<accession>A0ABW2AAP7</accession>
<proteinExistence type="predicted"/>
<feature type="transmembrane region" description="Helical" evidence="2">
    <location>
        <begin position="78"/>
        <end position="105"/>
    </location>
</feature>
<evidence type="ECO:0000256" key="1">
    <source>
        <dbReference type="SAM" id="MobiDB-lite"/>
    </source>
</evidence>
<keyword evidence="2" id="KW-0472">Membrane</keyword>